<dbReference type="EMBL" id="JAIQCV010000010">
    <property type="protein sequence ID" value="KAH1057239.1"/>
    <property type="molecule type" value="Genomic_DNA"/>
</dbReference>
<keyword evidence="2" id="KW-1185">Reference proteome</keyword>
<organism evidence="1 2">
    <name type="scientific">Gossypium stocksii</name>
    <dbReference type="NCBI Taxonomy" id="47602"/>
    <lineage>
        <taxon>Eukaryota</taxon>
        <taxon>Viridiplantae</taxon>
        <taxon>Streptophyta</taxon>
        <taxon>Embryophyta</taxon>
        <taxon>Tracheophyta</taxon>
        <taxon>Spermatophyta</taxon>
        <taxon>Magnoliopsida</taxon>
        <taxon>eudicotyledons</taxon>
        <taxon>Gunneridae</taxon>
        <taxon>Pentapetalae</taxon>
        <taxon>rosids</taxon>
        <taxon>malvids</taxon>
        <taxon>Malvales</taxon>
        <taxon>Malvaceae</taxon>
        <taxon>Malvoideae</taxon>
        <taxon>Gossypium</taxon>
    </lineage>
</organism>
<dbReference type="AlphaFoldDB" id="A0A9D3UUI4"/>
<accession>A0A9D3UUI4</accession>
<evidence type="ECO:0000313" key="1">
    <source>
        <dbReference type="EMBL" id="KAH1057239.1"/>
    </source>
</evidence>
<evidence type="ECO:0000313" key="2">
    <source>
        <dbReference type="Proteomes" id="UP000828251"/>
    </source>
</evidence>
<proteinExistence type="predicted"/>
<gene>
    <name evidence="1" type="ORF">J1N35_035304</name>
</gene>
<dbReference type="Proteomes" id="UP000828251">
    <property type="component" value="Unassembled WGS sequence"/>
</dbReference>
<protein>
    <submittedName>
        <fullName evidence="1">Uncharacterized protein</fullName>
    </submittedName>
</protein>
<sequence length="134" mass="15615">MLFQRPSGSCYLHLCNSVTAKPWVLRLHLPLPAMVLPLIKELLTFSFYLPWLLPTSSIDFCSSSFTFNYSFFSLDSATEIAPLLYIFFFPSMYCKSYPTNKFSSHLTHYIEQILSTFFFPDQLKIINLIKKENC</sequence>
<name>A0A9D3UUI4_9ROSI</name>
<comment type="caution">
    <text evidence="1">The sequence shown here is derived from an EMBL/GenBank/DDBJ whole genome shotgun (WGS) entry which is preliminary data.</text>
</comment>
<reference evidence="1 2" key="1">
    <citation type="journal article" date="2021" name="Plant Biotechnol. J.">
        <title>Multi-omics assisted identification of the key and species-specific regulatory components of drought-tolerant mechanisms in Gossypium stocksii.</title>
        <authorList>
            <person name="Yu D."/>
            <person name="Ke L."/>
            <person name="Zhang D."/>
            <person name="Wu Y."/>
            <person name="Sun Y."/>
            <person name="Mei J."/>
            <person name="Sun J."/>
            <person name="Sun Y."/>
        </authorList>
    </citation>
    <scope>NUCLEOTIDE SEQUENCE [LARGE SCALE GENOMIC DNA]</scope>
    <source>
        <strain evidence="2">cv. E1</strain>
        <tissue evidence="1">Leaf</tissue>
    </source>
</reference>